<reference evidence="3" key="1">
    <citation type="journal article" date="2019" name="Int. J. Syst. Evol. Microbiol.">
        <title>The Global Catalogue of Microorganisms (GCM) 10K type strain sequencing project: providing services to taxonomists for standard genome sequencing and annotation.</title>
        <authorList>
            <consortium name="The Broad Institute Genomics Platform"/>
            <consortium name="The Broad Institute Genome Sequencing Center for Infectious Disease"/>
            <person name="Wu L."/>
            <person name="Ma J."/>
        </authorList>
    </citation>
    <scope>NUCLEOTIDE SEQUENCE [LARGE SCALE GENOMIC DNA]</scope>
    <source>
        <strain evidence="3">CCUG 70865</strain>
    </source>
</reference>
<dbReference type="PANTHER" id="PTHR43617:SF22">
    <property type="entry name" value="L-AMINO ACID N-ACETYLTRANSFERASE AAAT"/>
    <property type="match status" value="1"/>
</dbReference>
<organism evidence="2 3">
    <name type="scientific">Flavobacterium artemisiae</name>
    <dbReference type="NCBI Taxonomy" id="2126556"/>
    <lineage>
        <taxon>Bacteria</taxon>
        <taxon>Pseudomonadati</taxon>
        <taxon>Bacteroidota</taxon>
        <taxon>Flavobacteriia</taxon>
        <taxon>Flavobacteriales</taxon>
        <taxon>Flavobacteriaceae</taxon>
        <taxon>Flavobacterium</taxon>
    </lineage>
</organism>
<dbReference type="EC" id="2.3.-.-" evidence="2"/>
<keyword evidence="3" id="KW-1185">Reference proteome</keyword>
<protein>
    <submittedName>
        <fullName evidence="2">GNAT family N-acetyltransferase</fullName>
        <ecNumber evidence="2">2.3.-.-</ecNumber>
    </submittedName>
</protein>
<dbReference type="PROSITE" id="PS51186">
    <property type="entry name" value="GNAT"/>
    <property type="match status" value="1"/>
</dbReference>
<dbReference type="Proteomes" id="UP001597138">
    <property type="component" value="Unassembled WGS sequence"/>
</dbReference>
<sequence length="148" mass="17385">MNNKSLKISEFKESDRTALQELFLKVRKETFVWKDQTKFDLIDFDKETHGEYILTAFSENKPIGFISVWMPNKFIHHLYIDREFQQQGIGKSLLKAIINEIGFPLRLKCLQKNTKAVAFYKKIGFVEKEKGGIENDAFILFELNTELM</sequence>
<evidence type="ECO:0000313" key="2">
    <source>
        <dbReference type="EMBL" id="MFD1602244.1"/>
    </source>
</evidence>
<keyword evidence="2" id="KW-0012">Acyltransferase</keyword>
<evidence type="ECO:0000259" key="1">
    <source>
        <dbReference type="PROSITE" id="PS51186"/>
    </source>
</evidence>
<dbReference type="InterPro" id="IPR000182">
    <property type="entry name" value="GNAT_dom"/>
</dbReference>
<evidence type="ECO:0000313" key="3">
    <source>
        <dbReference type="Proteomes" id="UP001597138"/>
    </source>
</evidence>
<accession>A0ABW4H9W5</accession>
<feature type="domain" description="N-acetyltransferase" evidence="1">
    <location>
        <begin position="6"/>
        <end position="146"/>
    </location>
</feature>
<dbReference type="PANTHER" id="PTHR43617">
    <property type="entry name" value="L-AMINO ACID N-ACETYLTRANSFERASE"/>
    <property type="match status" value="1"/>
</dbReference>
<comment type="caution">
    <text evidence="2">The sequence shown here is derived from an EMBL/GenBank/DDBJ whole genome shotgun (WGS) entry which is preliminary data.</text>
</comment>
<keyword evidence="2" id="KW-0808">Transferase</keyword>
<dbReference type="Pfam" id="PF00583">
    <property type="entry name" value="Acetyltransf_1"/>
    <property type="match status" value="1"/>
</dbReference>
<dbReference type="InterPro" id="IPR050276">
    <property type="entry name" value="MshD_Acetyltransferase"/>
</dbReference>
<dbReference type="InterPro" id="IPR016181">
    <property type="entry name" value="Acyl_CoA_acyltransferase"/>
</dbReference>
<dbReference type="SUPFAM" id="SSF55729">
    <property type="entry name" value="Acyl-CoA N-acyltransferases (Nat)"/>
    <property type="match status" value="1"/>
</dbReference>
<dbReference type="EMBL" id="JBHUDZ010000007">
    <property type="protein sequence ID" value="MFD1602244.1"/>
    <property type="molecule type" value="Genomic_DNA"/>
</dbReference>
<proteinExistence type="predicted"/>
<dbReference type="GO" id="GO:0016746">
    <property type="term" value="F:acyltransferase activity"/>
    <property type="evidence" value="ECO:0007669"/>
    <property type="project" value="UniProtKB-KW"/>
</dbReference>
<gene>
    <name evidence="2" type="ORF">ACFSC2_05760</name>
</gene>
<name>A0ABW4H9W5_9FLAO</name>
<dbReference type="Gene3D" id="3.40.630.30">
    <property type="match status" value="1"/>
</dbReference>
<dbReference type="RefSeq" id="WP_379816453.1">
    <property type="nucleotide sequence ID" value="NZ_JBHUDZ010000007.1"/>
</dbReference>
<dbReference type="CDD" id="cd04301">
    <property type="entry name" value="NAT_SF"/>
    <property type="match status" value="1"/>
</dbReference>